<dbReference type="PANTHER" id="PTHR42753:SF2">
    <property type="entry name" value="PROLINE--TRNA LIGASE"/>
    <property type="match status" value="1"/>
</dbReference>
<dbReference type="GO" id="GO:0006433">
    <property type="term" value="P:prolyl-tRNA aminoacylation"/>
    <property type="evidence" value="ECO:0007669"/>
    <property type="project" value="UniProtKB-UniRule"/>
</dbReference>
<dbReference type="GO" id="GO:0004827">
    <property type="term" value="F:proline-tRNA ligase activity"/>
    <property type="evidence" value="ECO:0007669"/>
    <property type="project" value="UniProtKB-UniRule"/>
</dbReference>
<name>A0A5A8F4Q3_9BACT</name>
<dbReference type="InterPro" id="IPR044140">
    <property type="entry name" value="ProRS_anticodon_short"/>
</dbReference>
<comment type="subcellular location">
    <subcellularLocation>
        <location evidence="1 10">Cytoplasm</location>
    </subcellularLocation>
</comment>
<dbReference type="SUPFAM" id="SSF55826">
    <property type="entry name" value="YbaK/ProRS associated domain"/>
    <property type="match status" value="1"/>
</dbReference>
<comment type="domain">
    <text evidence="10">Consists of three domains: the N-terminal catalytic domain, the editing domain and the C-terminal anticodon-binding domain.</text>
</comment>
<dbReference type="GO" id="GO:0002161">
    <property type="term" value="F:aminoacyl-tRNA deacylase activity"/>
    <property type="evidence" value="ECO:0007669"/>
    <property type="project" value="InterPro"/>
</dbReference>
<evidence type="ECO:0000256" key="5">
    <source>
        <dbReference type="ARBA" id="ARBA00022741"/>
    </source>
</evidence>
<dbReference type="CDD" id="cd04334">
    <property type="entry name" value="ProRS-INS"/>
    <property type="match status" value="1"/>
</dbReference>
<dbReference type="Pfam" id="PF03129">
    <property type="entry name" value="HGTP_anticodon"/>
    <property type="match status" value="1"/>
</dbReference>
<keyword evidence="6 10" id="KW-0067">ATP-binding</keyword>
<dbReference type="Pfam" id="PF00587">
    <property type="entry name" value="tRNA-synt_2b"/>
    <property type="match status" value="1"/>
</dbReference>
<dbReference type="InterPro" id="IPR033730">
    <property type="entry name" value="ProRS_core_prok"/>
</dbReference>
<keyword evidence="3 10" id="KW-0963">Cytoplasm</keyword>
<evidence type="ECO:0000256" key="1">
    <source>
        <dbReference type="ARBA" id="ARBA00004496"/>
    </source>
</evidence>
<dbReference type="InterPro" id="IPR004500">
    <property type="entry name" value="Pro-tRNA-synth_IIa_bac-type"/>
</dbReference>
<evidence type="ECO:0000313" key="13">
    <source>
        <dbReference type="Proteomes" id="UP000322876"/>
    </source>
</evidence>
<dbReference type="HAMAP" id="MF_01569">
    <property type="entry name" value="Pro_tRNA_synth_type1"/>
    <property type="match status" value="1"/>
</dbReference>
<dbReference type="CDD" id="cd00861">
    <property type="entry name" value="ProRS_anticodon_short"/>
    <property type="match status" value="1"/>
</dbReference>
<dbReference type="AlphaFoldDB" id="A0A5A8F4Q3"/>
<dbReference type="InterPro" id="IPR045864">
    <property type="entry name" value="aa-tRNA-synth_II/BPL/LPL"/>
</dbReference>
<evidence type="ECO:0000256" key="8">
    <source>
        <dbReference type="ARBA" id="ARBA00023146"/>
    </source>
</evidence>
<reference evidence="12 13" key="1">
    <citation type="submission" date="2019-06" db="EMBL/GenBank/DDBJ databases">
        <title>Genomic insights into carbon and energy metabolism of Deferribacter autotrophicus revealed new metabolic traits in the phylum Deferribacteres.</title>
        <authorList>
            <person name="Slobodkin A.I."/>
            <person name="Slobodkina G.B."/>
            <person name="Allioux M."/>
            <person name="Alain K."/>
            <person name="Jebbar M."/>
            <person name="Shadrin V."/>
            <person name="Kublanov I.V."/>
            <person name="Toshchakov S.V."/>
            <person name="Bonch-Osmolovskaya E.A."/>
        </authorList>
    </citation>
    <scope>NUCLEOTIDE SEQUENCE [LARGE SCALE GENOMIC DNA]</scope>
    <source>
        <strain evidence="12 13">SL50</strain>
    </source>
</reference>
<comment type="function">
    <text evidence="10">Catalyzes the attachment of proline to tRNA(Pro) in a two-step reaction: proline is first activated by ATP to form Pro-AMP and then transferred to the acceptor end of tRNA(Pro). As ProRS can inadvertently accommodate and process non-cognate amino acids such as alanine and cysteine, to avoid such errors it has two additional distinct editing activities against alanine. One activity is designated as 'pretransfer' editing and involves the tRNA(Pro)-independent hydrolysis of activated Ala-AMP. The other activity is designated 'posttransfer' editing and involves deacylation of mischarged Ala-tRNA(Pro). The misacylated Cys-tRNA(Pro) is not edited by ProRS.</text>
</comment>
<evidence type="ECO:0000313" key="12">
    <source>
        <dbReference type="EMBL" id="KAA0258581.1"/>
    </source>
</evidence>
<gene>
    <name evidence="10" type="primary">proS</name>
    <name evidence="12" type="ORF">FHQ18_05325</name>
</gene>
<dbReference type="PANTHER" id="PTHR42753">
    <property type="entry name" value="MITOCHONDRIAL RIBOSOME PROTEIN L39/PROLYL-TRNA LIGASE FAMILY MEMBER"/>
    <property type="match status" value="1"/>
</dbReference>
<comment type="caution">
    <text evidence="12">The sequence shown here is derived from an EMBL/GenBank/DDBJ whole genome shotgun (WGS) entry which is preliminary data.</text>
</comment>
<dbReference type="GO" id="GO:0005524">
    <property type="term" value="F:ATP binding"/>
    <property type="evidence" value="ECO:0007669"/>
    <property type="project" value="UniProtKB-UniRule"/>
</dbReference>
<dbReference type="CDD" id="cd00779">
    <property type="entry name" value="ProRS_core_prok"/>
    <property type="match status" value="1"/>
</dbReference>
<sequence>MRLKNYFLPTLRENPSEAEVVSHKYMLRAGMIRKVAAGIYNYLPAGLKVIKKVENIVRKYMNEAGAIEVLMPAVVPAELWMESGRWNVYGKELLRLKDRHDRDFCIGPTHEEVVTDIVRNEVKSYKQLPLNLYQIQTKFRDEVRPRFGLMRGREFIMKDAYSFDVDDAGAEASYQKMYDAYCKIFEACGLKYKVVEADSGAIGGSFSHEFMVTADTGEDFVISCTKCDFAANIEKAPVLDEGVVPDEPEKKSEIVTTENIKRVVDVAEYLGIPPHKHVKTLIVKGDNKFFAILIRGDRELNLVKVKNFFNLSYVEFANEDEILRITGGPVGFSGPKGLKIPIYADYEIKYMKNFVLGINEKDKHQINANLGRDFDVDGFGDFRNAVPGDKCARCGEGEYQITKGIEVGHIFKLGTKYSKAMNAYYLDKDGKQKLMVMGCYGIGIGRTAAAAIEQNHDEKGIIWPVQLAPFEVVVVPINTNSEDVVNLSETVYLRLQKEGVDVLIDDRDERAGVKFNDADLVGYPLRINVGAKSLSQGNVEIFIRKTGEIVTVKKEDVIDKTLQLLDELREGKI</sequence>
<evidence type="ECO:0000256" key="6">
    <source>
        <dbReference type="ARBA" id="ARBA00022840"/>
    </source>
</evidence>
<dbReference type="InterPro" id="IPR050062">
    <property type="entry name" value="Pro-tRNA_synthetase"/>
</dbReference>
<keyword evidence="13" id="KW-1185">Reference proteome</keyword>
<evidence type="ECO:0000256" key="10">
    <source>
        <dbReference type="HAMAP-Rule" id="MF_01569"/>
    </source>
</evidence>
<dbReference type="OrthoDB" id="9809052at2"/>
<evidence type="ECO:0000256" key="4">
    <source>
        <dbReference type="ARBA" id="ARBA00022598"/>
    </source>
</evidence>
<dbReference type="InterPro" id="IPR036621">
    <property type="entry name" value="Anticodon-bd_dom_sf"/>
</dbReference>
<dbReference type="Proteomes" id="UP000322876">
    <property type="component" value="Unassembled WGS sequence"/>
</dbReference>
<dbReference type="FunFam" id="3.40.50.800:FF:000011">
    <property type="entry name" value="Proline--tRNA ligase"/>
    <property type="match status" value="1"/>
</dbReference>
<dbReference type="RefSeq" id="WP_149266135.1">
    <property type="nucleotide sequence ID" value="NZ_VFJB01000004.1"/>
</dbReference>
<dbReference type="Gene3D" id="3.30.930.10">
    <property type="entry name" value="Bira Bifunctional Protein, Domain 2"/>
    <property type="match status" value="2"/>
</dbReference>
<evidence type="ECO:0000256" key="3">
    <source>
        <dbReference type="ARBA" id="ARBA00022490"/>
    </source>
</evidence>
<feature type="domain" description="Aminoacyl-transfer RNA synthetases class-II family profile" evidence="11">
    <location>
        <begin position="33"/>
        <end position="464"/>
    </location>
</feature>
<dbReference type="EC" id="6.1.1.15" evidence="10"/>
<proteinExistence type="inferred from homology"/>
<comment type="similarity">
    <text evidence="10">Belongs to the class-II aminoacyl-tRNA synthetase family. ProS type 1 subfamily.</text>
</comment>
<organism evidence="12 13">
    <name type="scientific">Deferribacter autotrophicus</name>
    <dbReference type="NCBI Taxonomy" id="500465"/>
    <lineage>
        <taxon>Bacteria</taxon>
        <taxon>Pseudomonadati</taxon>
        <taxon>Deferribacterota</taxon>
        <taxon>Deferribacteres</taxon>
        <taxon>Deferribacterales</taxon>
        <taxon>Deferribacteraceae</taxon>
        <taxon>Deferribacter</taxon>
    </lineage>
</organism>
<dbReference type="InterPro" id="IPR004154">
    <property type="entry name" value="Anticodon-bd"/>
</dbReference>
<accession>A0A5A8F4Q3</accession>
<comment type="subunit">
    <text evidence="2 10">Homodimer.</text>
</comment>
<dbReference type="Pfam" id="PF04073">
    <property type="entry name" value="tRNA_edit"/>
    <property type="match status" value="1"/>
</dbReference>
<evidence type="ECO:0000256" key="9">
    <source>
        <dbReference type="ARBA" id="ARBA00047671"/>
    </source>
</evidence>
<evidence type="ECO:0000259" key="11">
    <source>
        <dbReference type="PROSITE" id="PS50862"/>
    </source>
</evidence>
<dbReference type="InterPro" id="IPR002314">
    <property type="entry name" value="aa-tRNA-synt_IIb"/>
</dbReference>
<keyword evidence="5 10" id="KW-0547">Nucleotide-binding</keyword>
<dbReference type="SUPFAM" id="SSF55681">
    <property type="entry name" value="Class II aaRS and biotin synthetases"/>
    <property type="match status" value="1"/>
</dbReference>
<dbReference type="EMBL" id="VFJB01000004">
    <property type="protein sequence ID" value="KAA0258581.1"/>
    <property type="molecule type" value="Genomic_DNA"/>
</dbReference>
<comment type="catalytic activity">
    <reaction evidence="9 10">
        <text>tRNA(Pro) + L-proline + ATP = L-prolyl-tRNA(Pro) + AMP + diphosphate</text>
        <dbReference type="Rhea" id="RHEA:14305"/>
        <dbReference type="Rhea" id="RHEA-COMP:9700"/>
        <dbReference type="Rhea" id="RHEA-COMP:9702"/>
        <dbReference type="ChEBI" id="CHEBI:30616"/>
        <dbReference type="ChEBI" id="CHEBI:33019"/>
        <dbReference type="ChEBI" id="CHEBI:60039"/>
        <dbReference type="ChEBI" id="CHEBI:78442"/>
        <dbReference type="ChEBI" id="CHEBI:78532"/>
        <dbReference type="ChEBI" id="CHEBI:456215"/>
        <dbReference type="EC" id="6.1.1.15"/>
    </reaction>
</comment>
<evidence type="ECO:0000256" key="7">
    <source>
        <dbReference type="ARBA" id="ARBA00022917"/>
    </source>
</evidence>
<dbReference type="NCBIfam" id="NF006625">
    <property type="entry name" value="PRK09194.1"/>
    <property type="match status" value="1"/>
</dbReference>
<dbReference type="InterPro" id="IPR007214">
    <property type="entry name" value="YbaK/aa-tRNA-synth-assoc-dom"/>
</dbReference>
<dbReference type="InterPro" id="IPR006195">
    <property type="entry name" value="aa-tRNA-synth_II"/>
</dbReference>
<dbReference type="FunFam" id="3.30.930.10:FF:000066">
    <property type="entry name" value="Proline--tRNA ligase"/>
    <property type="match status" value="1"/>
</dbReference>
<keyword evidence="7 10" id="KW-0648">Protein biosynthesis</keyword>
<dbReference type="InterPro" id="IPR023717">
    <property type="entry name" value="Pro-tRNA-Synthase_IIa_type1"/>
</dbReference>
<dbReference type="InterPro" id="IPR002316">
    <property type="entry name" value="Pro-tRNA-ligase_IIa"/>
</dbReference>
<dbReference type="NCBIfam" id="TIGR00409">
    <property type="entry name" value="proS_fam_II"/>
    <property type="match status" value="1"/>
</dbReference>
<dbReference type="PIRSF" id="PIRSF001535">
    <property type="entry name" value="ProRS_1"/>
    <property type="match status" value="1"/>
</dbReference>
<protein>
    <recommendedName>
        <fullName evidence="10">Proline--tRNA ligase</fullName>
        <ecNumber evidence="10">6.1.1.15</ecNumber>
    </recommendedName>
    <alternativeName>
        <fullName evidence="10">Prolyl-tRNA synthetase</fullName>
        <shortName evidence="10">ProRS</shortName>
    </alternativeName>
</protein>
<keyword evidence="4 10" id="KW-0436">Ligase</keyword>
<evidence type="ECO:0000256" key="2">
    <source>
        <dbReference type="ARBA" id="ARBA00011738"/>
    </source>
</evidence>
<dbReference type="InterPro" id="IPR036754">
    <property type="entry name" value="YbaK/aa-tRNA-synt-asso_dom_sf"/>
</dbReference>
<keyword evidence="8 10" id="KW-0030">Aminoacyl-tRNA synthetase</keyword>
<dbReference type="Gene3D" id="3.40.50.800">
    <property type="entry name" value="Anticodon-binding domain"/>
    <property type="match status" value="1"/>
</dbReference>
<dbReference type="PROSITE" id="PS50862">
    <property type="entry name" value="AA_TRNA_LIGASE_II"/>
    <property type="match status" value="1"/>
</dbReference>
<dbReference type="SUPFAM" id="SSF52954">
    <property type="entry name" value="Class II aaRS ABD-related"/>
    <property type="match status" value="1"/>
</dbReference>
<dbReference type="PRINTS" id="PR01046">
    <property type="entry name" value="TRNASYNTHPRO"/>
</dbReference>
<dbReference type="GO" id="GO:0005829">
    <property type="term" value="C:cytosol"/>
    <property type="evidence" value="ECO:0007669"/>
    <property type="project" value="TreeGrafter"/>
</dbReference>